<evidence type="ECO:0000313" key="7">
    <source>
        <dbReference type="Proteomes" id="UP000287124"/>
    </source>
</evidence>
<accession>A0A430L190</accession>
<dbReference type="Gene3D" id="3.40.50.1170">
    <property type="entry name" value="L-asparaginase, N-terminal domain"/>
    <property type="match status" value="1"/>
</dbReference>
<evidence type="ECO:0000313" key="6">
    <source>
        <dbReference type="EMBL" id="RTE69485.1"/>
    </source>
</evidence>
<feature type="domain" description="Asparaginase/glutaminase C-terminal" evidence="5">
    <location>
        <begin position="273"/>
        <end position="373"/>
    </location>
</feature>
<dbReference type="InterPro" id="IPR027473">
    <property type="entry name" value="L-asparaginase_C"/>
</dbReference>
<dbReference type="PROSITE" id="PS00917">
    <property type="entry name" value="ASN_GLN_ASE_2"/>
    <property type="match status" value="1"/>
</dbReference>
<dbReference type="PRINTS" id="PR00139">
    <property type="entry name" value="ASNGLNASE"/>
</dbReference>
<dbReference type="PIRSF" id="PIRSF001220">
    <property type="entry name" value="L-ASNase_gatD"/>
    <property type="match status" value="1"/>
</dbReference>
<feature type="domain" description="L-asparaginase N-terminal" evidence="4">
    <location>
        <begin position="70"/>
        <end position="254"/>
    </location>
</feature>
<dbReference type="GO" id="GO:0004067">
    <property type="term" value="F:asparaginase activity"/>
    <property type="evidence" value="ECO:0007669"/>
    <property type="project" value="UniProtKB-UniRule"/>
</dbReference>
<dbReference type="PROSITE" id="PS51732">
    <property type="entry name" value="ASN_GLN_ASE_3"/>
    <property type="match status" value="1"/>
</dbReference>
<dbReference type="PANTHER" id="PTHR11707">
    <property type="entry name" value="L-ASPARAGINASE"/>
    <property type="match status" value="1"/>
</dbReference>
<dbReference type="InterPro" id="IPR036152">
    <property type="entry name" value="Asp/glu_Ase-like_sf"/>
</dbReference>
<feature type="active site" description="O-isoaspartyl threonine intermediate" evidence="2">
    <location>
        <position position="78"/>
    </location>
</feature>
<evidence type="ECO:0000256" key="3">
    <source>
        <dbReference type="PROSITE-ProRule" id="PRU10100"/>
    </source>
</evidence>
<proteinExistence type="predicted"/>
<evidence type="ECO:0000259" key="4">
    <source>
        <dbReference type="Pfam" id="PF00710"/>
    </source>
</evidence>
<sequence>MGSAEIGIYPRLRCGAFANVDETGRLKSTGYSVIVSDVMVFSNIYPMNLDVGNPGTARFHMASQTAQRSIVVIGAGGTIAARGTSKKYNSGVKSIRELTDRLSLAGQDIRPIDHSFGDSVDKTDRDHIGLATYVQAKLADEGVCGVVVTHGTDTLPELAAFMSCILKSEKPVVITGAIRPPAETSADGFANLEDAIAVAQQGYGRGCMVVFQREILSGMCVFKSDIKSLNAFSAARPGQLGFVDAHKAHFYHPPAAQVGLPMQVPASFEIPSVEVFFCHSSFPVDAVRDSIRRGVEACVFVAFGDGYWATGREAIAALLSEHKVPSVITSQSNGCFVGESNAGFGIPGGWLRPAAARALLMLCLIGRMGRDEMEGHIRKRSRQGDPGAAEAKL</sequence>
<dbReference type="PIRSF" id="PIRSF500176">
    <property type="entry name" value="L_ASNase"/>
    <property type="match status" value="1"/>
</dbReference>
<name>A0A430L190_9HYPO</name>
<dbReference type="InterPro" id="IPR027474">
    <property type="entry name" value="L-asparaginase_N"/>
</dbReference>
<evidence type="ECO:0000259" key="5">
    <source>
        <dbReference type="Pfam" id="PF17763"/>
    </source>
</evidence>
<dbReference type="InterPro" id="IPR040919">
    <property type="entry name" value="Asparaginase_C"/>
</dbReference>
<keyword evidence="7" id="KW-1185">Reference proteome</keyword>
<organism evidence="6 7">
    <name type="scientific">Fusarium euwallaceae</name>
    <dbReference type="NCBI Taxonomy" id="1147111"/>
    <lineage>
        <taxon>Eukaryota</taxon>
        <taxon>Fungi</taxon>
        <taxon>Dikarya</taxon>
        <taxon>Ascomycota</taxon>
        <taxon>Pezizomycotina</taxon>
        <taxon>Sordariomycetes</taxon>
        <taxon>Hypocreomycetidae</taxon>
        <taxon>Hypocreales</taxon>
        <taxon>Nectriaceae</taxon>
        <taxon>Fusarium</taxon>
        <taxon>Fusarium solani species complex</taxon>
    </lineage>
</organism>
<evidence type="ECO:0000256" key="1">
    <source>
        <dbReference type="ARBA" id="ARBA00012920"/>
    </source>
</evidence>
<dbReference type="EC" id="3.5.1.1" evidence="1"/>
<dbReference type="GO" id="GO:0009066">
    <property type="term" value="P:aspartate family amino acid metabolic process"/>
    <property type="evidence" value="ECO:0007669"/>
    <property type="project" value="UniProtKB-ARBA"/>
</dbReference>
<dbReference type="Pfam" id="PF17763">
    <property type="entry name" value="Asparaginase_C"/>
    <property type="match status" value="1"/>
</dbReference>
<gene>
    <name evidence="6" type="ORF">BHE90_016130</name>
</gene>
<dbReference type="Proteomes" id="UP000287124">
    <property type="component" value="Unassembled WGS sequence"/>
</dbReference>
<dbReference type="EMBL" id="MIKF01000569">
    <property type="protein sequence ID" value="RTE69485.1"/>
    <property type="molecule type" value="Genomic_DNA"/>
</dbReference>
<feature type="active site" evidence="3">
    <location>
        <position position="152"/>
    </location>
</feature>
<dbReference type="PANTHER" id="PTHR11707:SF28">
    <property type="entry name" value="60 KDA LYSOPHOSPHOLIPASE"/>
    <property type="match status" value="1"/>
</dbReference>
<protein>
    <recommendedName>
        <fullName evidence="1">asparaginase</fullName>
        <ecNumber evidence="1">3.5.1.1</ecNumber>
    </recommendedName>
</protein>
<reference evidence="6 7" key="1">
    <citation type="submission" date="2017-06" db="EMBL/GenBank/DDBJ databases">
        <title>Comparative genomic analysis of Ambrosia Fusariam Clade fungi.</title>
        <authorList>
            <person name="Stajich J.E."/>
            <person name="Carrillo J."/>
            <person name="Kijimoto T."/>
            <person name="Eskalen A."/>
            <person name="O'Donnell K."/>
            <person name="Kasson M."/>
        </authorList>
    </citation>
    <scope>NUCLEOTIDE SEQUENCE [LARGE SCALE GENOMIC DNA]</scope>
    <source>
        <strain evidence="6 7">UCR1854</strain>
    </source>
</reference>
<dbReference type="Gene3D" id="3.40.50.40">
    <property type="match status" value="1"/>
</dbReference>
<evidence type="ECO:0000256" key="2">
    <source>
        <dbReference type="PIRSR" id="PIRSR001220-1"/>
    </source>
</evidence>
<dbReference type="SMART" id="SM00870">
    <property type="entry name" value="Asparaginase"/>
    <property type="match status" value="1"/>
</dbReference>
<dbReference type="InterPro" id="IPR006034">
    <property type="entry name" value="Asparaginase/glutaminase-like"/>
</dbReference>
<dbReference type="Pfam" id="PF00710">
    <property type="entry name" value="Asparaginase"/>
    <property type="match status" value="1"/>
</dbReference>
<dbReference type="InterPro" id="IPR037152">
    <property type="entry name" value="L-asparaginase_N_sf"/>
</dbReference>
<dbReference type="InterPro" id="IPR027475">
    <property type="entry name" value="Asparaginase/glutaminase_AS2"/>
</dbReference>
<dbReference type="SUPFAM" id="SSF53774">
    <property type="entry name" value="Glutaminase/Asparaginase"/>
    <property type="match status" value="1"/>
</dbReference>
<comment type="caution">
    <text evidence="6">The sequence shown here is derived from an EMBL/GenBank/DDBJ whole genome shotgun (WGS) entry which is preliminary data.</text>
</comment>
<dbReference type="AlphaFoldDB" id="A0A430L190"/>